<name>A0A0P8W2S1_9CLOT</name>
<dbReference type="AlphaFoldDB" id="A0A0P8W2S1"/>
<accession>A0A0P8W2S1</accession>
<reference evidence="1 2" key="1">
    <citation type="submission" date="2015-09" db="EMBL/GenBank/DDBJ databases">
        <title>Genome sequence of Oxobacter pfennigii DSM 3222.</title>
        <authorList>
            <person name="Poehlein A."/>
            <person name="Bengelsdorf F.R."/>
            <person name="Schiel-Bengelsdorf B."/>
            <person name="Duerre P."/>
            <person name="Daniel R."/>
        </authorList>
    </citation>
    <scope>NUCLEOTIDE SEQUENCE [LARGE SCALE GENOMIC DNA]</scope>
    <source>
        <strain evidence="1 2">DSM 3222</strain>
    </source>
</reference>
<dbReference type="Proteomes" id="UP000050326">
    <property type="component" value="Unassembled WGS sequence"/>
</dbReference>
<evidence type="ECO:0000313" key="1">
    <source>
        <dbReference type="EMBL" id="KPU42827.1"/>
    </source>
</evidence>
<evidence type="ECO:0000313" key="2">
    <source>
        <dbReference type="Proteomes" id="UP000050326"/>
    </source>
</evidence>
<sequence length="460" mass="52922">MRKALVDNATLTALQRLSGDILVKNKYDLDGDILAMESLLQAILFFDEVYYLDDYKSEFKQNRHEHFSGLQPIQIDEETQNIFSQETLQQVQSIVPHVTAGSFTDGDFRPFFDMLKMNIWYVWNIQSSVFYLTQKLLADASGVEINKYSALSAMIFSELKDNTQRDEIPDKRPVLLGSDGNPITSQDKITKQVTTFFAGLNWLAYRSIYYTIISNQFGLDLFLHPIRQAFQVNYLRKTCLPGSLQFRPLIDALTNTTTNTMAQIYCAINPSISSYPIPIFSAYISSKSLHTGINALDIAYHIREENMFVEARRQLDTLEQLYIDGREKKFLREVNQLQRDLFNQMRRIREKYNVSTPQGSLVTNMISFWDTSCLLTGLPNLGGDTGIANIISLIHDIRPRGGFAAVYKSILSDLTNIQMLGHFHELITRNVHYDREAQYHPIKVQDPAYKKAHSWWSMPM</sequence>
<proteinExistence type="predicted"/>
<protein>
    <submittedName>
        <fullName evidence="1">Uncharacterized protein</fullName>
    </submittedName>
</protein>
<dbReference type="RefSeq" id="WP_054876568.1">
    <property type="nucleotide sequence ID" value="NZ_LKET01000051.1"/>
</dbReference>
<comment type="caution">
    <text evidence="1">The sequence shown here is derived from an EMBL/GenBank/DDBJ whole genome shotgun (WGS) entry which is preliminary data.</text>
</comment>
<gene>
    <name evidence="1" type="ORF">OXPF_35900</name>
</gene>
<keyword evidence="2" id="KW-1185">Reference proteome</keyword>
<dbReference type="OrthoDB" id="7012927at2"/>
<organism evidence="1 2">
    <name type="scientific">Oxobacter pfennigii</name>
    <dbReference type="NCBI Taxonomy" id="36849"/>
    <lineage>
        <taxon>Bacteria</taxon>
        <taxon>Bacillati</taxon>
        <taxon>Bacillota</taxon>
        <taxon>Clostridia</taxon>
        <taxon>Eubacteriales</taxon>
        <taxon>Clostridiaceae</taxon>
        <taxon>Oxobacter</taxon>
    </lineage>
</organism>
<dbReference type="EMBL" id="LKET01000051">
    <property type="protein sequence ID" value="KPU42827.1"/>
    <property type="molecule type" value="Genomic_DNA"/>
</dbReference>